<dbReference type="STRING" id="104099.AD949_02180"/>
<evidence type="ECO:0000256" key="6">
    <source>
        <dbReference type="ARBA" id="ARBA00022989"/>
    </source>
</evidence>
<dbReference type="EMBL" id="BJMU01000007">
    <property type="protein sequence ID" value="GEB83109.1"/>
    <property type="molecule type" value="Genomic_DNA"/>
</dbReference>
<comment type="subcellular location">
    <subcellularLocation>
        <location evidence="1 8">Cell membrane</location>
        <topology evidence="1 8">Multi-pass membrane protein</topology>
    </subcellularLocation>
</comment>
<organism evidence="9 10">
    <name type="scientific">Acetobacter orleanensis</name>
    <dbReference type="NCBI Taxonomy" id="104099"/>
    <lineage>
        <taxon>Bacteria</taxon>
        <taxon>Pseudomonadati</taxon>
        <taxon>Pseudomonadota</taxon>
        <taxon>Alphaproteobacteria</taxon>
        <taxon>Acetobacterales</taxon>
        <taxon>Acetobacteraceae</taxon>
        <taxon>Acetobacter</taxon>
    </lineage>
</organism>
<dbReference type="InterPro" id="IPR052017">
    <property type="entry name" value="TSUP"/>
</dbReference>
<evidence type="ECO:0000313" key="9">
    <source>
        <dbReference type="EMBL" id="GEB83109.1"/>
    </source>
</evidence>
<comment type="similarity">
    <text evidence="2 8">Belongs to the 4-toluene sulfonate uptake permease (TSUP) (TC 2.A.102) family.</text>
</comment>
<accession>A0A4Y3TNU2</accession>
<feature type="transmembrane region" description="Helical" evidence="8">
    <location>
        <begin position="198"/>
        <end position="217"/>
    </location>
</feature>
<protein>
    <recommendedName>
        <fullName evidence="8">Probable membrane transporter protein</fullName>
    </recommendedName>
</protein>
<feature type="transmembrane region" description="Helical" evidence="8">
    <location>
        <begin position="229"/>
        <end position="250"/>
    </location>
</feature>
<dbReference type="InterPro" id="IPR002781">
    <property type="entry name" value="TM_pro_TauE-like"/>
</dbReference>
<keyword evidence="5 8" id="KW-0812">Transmembrane</keyword>
<dbReference type="AlphaFoldDB" id="A0A4Y3TNU2"/>
<evidence type="ECO:0000256" key="4">
    <source>
        <dbReference type="ARBA" id="ARBA00022475"/>
    </source>
</evidence>
<feature type="transmembrane region" description="Helical" evidence="8">
    <location>
        <begin position="95"/>
        <end position="113"/>
    </location>
</feature>
<keyword evidence="6 8" id="KW-1133">Transmembrane helix</keyword>
<keyword evidence="10" id="KW-1185">Reference proteome</keyword>
<name>A0A4Y3TNU2_9PROT</name>
<dbReference type="PANTHER" id="PTHR30269:SF37">
    <property type="entry name" value="MEMBRANE TRANSPORTER PROTEIN"/>
    <property type="match status" value="1"/>
</dbReference>
<evidence type="ECO:0000256" key="1">
    <source>
        <dbReference type="ARBA" id="ARBA00004651"/>
    </source>
</evidence>
<dbReference type="Pfam" id="PF01925">
    <property type="entry name" value="TauE"/>
    <property type="match status" value="1"/>
</dbReference>
<reference evidence="9 10" key="1">
    <citation type="submission" date="2019-06" db="EMBL/GenBank/DDBJ databases">
        <title>Whole genome shotgun sequence of Acetobacter orleanensis NBRC 13752.</title>
        <authorList>
            <person name="Hosoyama A."/>
            <person name="Uohara A."/>
            <person name="Ohji S."/>
            <person name="Ichikawa N."/>
        </authorList>
    </citation>
    <scope>NUCLEOTIDE SEQUENCE [LARGE SCALE GENOMIC DNA]</scope>
    <source>
        <strain evidence="9 10">NBRC 13752</strain>
    </source>
</reference>
<gene>
    <name evidence="9" type="ORF">AOR01nite_15860</name>
</gene>
<feature type="transmembrane region" description="Helical" evidence="8">
    <location>
        <begin position="70"/>
        <end position="89"/>
    </location>
</feature>
<evidence type="ECO:0000313" key="10">
    <source>
        <dbReference type="Proteomes" id="UP000317617"/>
    </source>
</evidence>
<sequence>MVFGFVALFVVSTAAFALSAVSGGGAGLIVMPLLGLLLSADHVPVALSIGTAVSSLSRIVLFFKAIRWKVVLRFVPLALPSAWGGVLLLKHIQPACLDFFLGLFLIGNLPLMLRRRKADNKLPRSDRLTWLPVIGILAGFISGFTGAVGLLFNGFYHRLGLRKEEIVATRAANDVLLHLVKVALYTFYGLINQTTIIAGLAVAVAALVSSFIMKAWLHHIPDHLFRQVGHGAAAVAGVAMMVLATHQIAVQNHVELHYARTTGQMEVALDWRQHQLSFEVESPTELEIRHSLKRQNVSANVSSQTYLSSGSILHISSARGLYITHMKKLSHFARI</sequence>
<dbReference type="GO" id="GO:0005886">
    <property type="term" value="C:plasma membrane"/>
    <property type="evidence" value="ECO:0007669"/>
    <property type="project" value="UniProtKB-SubCell"/>
</dbReference>
<feature type="transmembrane region" description="Helical" evidence="8">
    <location>
        <begin position="175"/>
        <end position="191"/>
    </location>
</feature>
<proteinExistence type="inferred from homology"/>
<evidence type="ECO:0000256" key="8">
    <source>
        <dbReference type="RuleBase" id="RU363041"/>
    </source>
</evidence>
<evidence type="ECO:0000256" key="2">
    <source>
        <dbReference type="ARBA" id="ARBA00009142"/>
    </source>
</evidence>
<evidence type="ECO:0000256" key="7">
    <source>
        <dbReference type="ARBA" id="ARBA00023136"/>
    </source>
</evidence>
<keyword evidence="3" id="KW-0813">Transport</keyword>
<keyword evidence="4 8" id="KW-1003">Cell membrane</keyword>
<dbReference type="RefSeq" id="WP_048834955.1">
    <property type="nucleotide sequence ID" value="NZ_BJMU01000007.1"/>
</dbReference>
<dbReference type="PANTHER" id="PTHR30269">
    <property type="entry name" value="TRANSMEMBRANE PROTEIN YFCA"/>
    <property type="match status" value="1"/>
</dbReference>
<evidence type="ECO:0000256" key="5">
    <source>
        <dbReference type="ARBA" id="ARBA00022692"/>
    </source>
</evidence>
<evidence type="ECO:0000256" key="3">
    <source>
        <dbReference type="ARBA" id="ARBA00022448"/>
    </source>
</evidence>
<feature type="transmembrane region" description="Helical" evidence="8">
    <location>
        <begin position="133"/>
        <end position="155"/>
    </location>
</feature>
<feature type="transmembrane region" description="Helical" evidence="8">
    <location>
        <begin position="43"/>
        <end position="63"/>
    </location>
</feature>
<dbReference type="Proteomes" id="UP000317617">
    <property type="component" value="Unassembled WGS sequence"/>
</dbReference>
<comment type="caution">
    <text evidence="9">The sequence shown here is derived from an EMBL/GenBank/DDBJ whole genome shotgun (WGS) entry which is preliminary data.</text>
</comment>
<dbReference type="OrthoDB" id="8421744at2"/>
<keyword evidence="7 8" id="KW-0472">Membrane</keyword>